<dbReference type="InterPro" id="IPR017853">
    <property type="entry name" value="GH"/>
</dbReference>
<evidence type="ECO:0000256" key="1">
    <source>
        <dbReference type="ARBA" id="ARBA00009809"/>
    </source>
</evidence>
<dbReference type="EC" id="3.2.1.23" evidence="4"/>
<dbReference type="SUPFAM" id="SSF51445">
    <property type="entry name" value="(Trans)glycosidases"/>
    <property type="match status" value="1"/>
</dbReference>
<dbReference type="Pfam" id="PF01301">
    <property type="entry name" value="Glyco_hydro_35"/>
    <property type="match status" value="2"/>
</dbReference>
<comment type="similarity">
    <text evidence="1 5">Belongs to the glycosyl hydrolase 35 family.</text>
</comment>
<gene>
    <name evidence="7" type="ORF">SAMN05421736_101682</name>
</gene>
<dbReference type="InterPro" id="IPR037110">
    <property type="entry name" value="Betagal_dom2_sf"/>
</dbReference>
<sequence length="778" mass="87994">MRTYHIKVNNPKKDICPAPLQVQATNPAGETLSFTNYYAEKNGRPFFGICGEFHFSRYRKEQWEDEIIKMKLAGVNIIPTYVFWNHHEEVQGSFEWEGNKNLRHFVELCAEHQIFVILRIGPFAHGEARNGGIPDWLFGRPFELRANNEQYLRYVEVFYREIANQINGLLFKEGGPIIGAQIENEYGHAGAPWELTTGTAQEWVPAGSGGADHMKALKELAQSVGIHTPLYTATGWGGASAPSDDVLPLWGGYAFWPWIFYDDVKEHPATQEYIFRDFHNNESSIEGYTPAYLPESLPYACCEMGGGMTVFYQYRFKLPYESVDALAAVKVAGGCNFVGYYVFHGGSNPKGKRTPFLNETATPKISYDYQAPIGEFGQLRDSYKRLKRQHYFYKDREATFSLMKTILPEGAEQLEPTDVDTLRYAVRADGDAGYIFMNNYQDHVETKDKKDFSIAVDLKEETVTFPRKGGLSLAKDEACILPFNLNLGGCLLKSATTQYMCSLQHEDETYYFFFSPKKMKGEYAISAAGLAAVETDRGEVEKAGNEWLVTTDSKPCHLTQLTLTSGKKLYLCTLTHEESLDFWQCSIKGKQIVLLTNSALLIDEERIRFECEDISNLSVSSFPALDNILSDSALAEKRSKRKGLFQEYDFSQEQQPVDFEIHWVSDAKADIRILAHAFRGAKELLLSVEYEGDIGYAFIDGELIHDNFCNNATWQIGLKSHETAIVEKGMYLYISPLKTDSYVKTDSPMAARTEVVNKQVAKIHSINITAVKEIAIPF</sequence>
<dbReference type="OrthoDB" id="9813184at2"/>
<evidence type="ECO:0000256" key="4">
    <source>
        <dbReference type="RuleBase" id="RU000675"/>
    </source>
</evidence>
<dbReference type="AlphaFoldDB" id="A0A1H3I1J7"/>
<protein>
    <recommendedName>
        <fullName evidence="4">Beta-galactosidase</fullName>
        <ecNumber evidence="4">3.2.1.23</ecNumber>
    </recommendedName>
</protein>
<dbReference type="InterPro" id="IPR001944">
    <property type="entry name" value="Glycoside_Hdrlase_35"/>
</dbReference>
<dbReference type="STRING" id="1503961.SAMN05421736_101682"/>
<keyword evidence="3 4" id="KW-0326">Glycosidase</keyword>
<evidence type="ECO:0000256" key="3">
    <source>
        <dbReference type="ARBA" id="ARBA00023295"/>
    </source>
</evidence>
<dbReference type="Gene3D" id="3.20.20.80">
    <property type="entry name" value="Glycosidases"/>
    <property type="match status" value="1"/>
</dbReference>
<evidence type="ECO:0000256" key="2">
    <source>
        <dbReference type="ARBA" id="ARBA00022801"/>
    </source>
</evidence>
<dbReference type="GO" id="GO:0005975">
    <property type="term" value="P:carbohydrate metabolic process"/>
    <property type="evidence" value="ECO:0007669"/>
    <property type="project" value="InterPro"/>
</dbReference>
<keyword evidence="8" id="KW-1185">Reference proteome</keyword>
<feature type="domain" description="Glycoside hydrolase 35 catalytic" evidence="6">
    <location>
        <begin position="42"/>
        <end position="190"/>
    </location>
</feature>
<name>A0A1H3I1J7_9BACI</name>
<dbReference type="InterPro" id="IPR019801">
    <property type="entry name" value="Glyco_hydro_35_CS"/>
</dbReference>
<dbReference type="PRINTS" id="PR00742">
    <property type="entry name" value="GLHYDRLASE35"/>
</dbReference>
<dbReference type="Gene3D" id="2.102.20.10">
    <property type="entry name" value="Beta-galactosidase, domain 2"/>
    <property type="match status" value="1"/>
</dbReference>
<evidence type="ECO:0000259" key="6">
    <source>
        <dbReference type="Pfam" id="PF01301"/>
    </source>
</evidence>
<proteinExistence type="inferred from homology"/>
<evidence type="ECO:0000313" key="8">
    <source>
        <dbReference type="Proteomes" id="UP000198935"/>
    </source>
</evidence>
<accession>A0A1H3I1J7</accession>
<dbReference type="Proteomes" id="UP000198935">
    <property type="component" value="Unassembled WGS sequence"/>
</dbReference>
<organism evidence="7 8">
    <name type="scientific">Evansella caseinilytica</name>
    <dbReference type="NCBI Taxonomy" id="1503961"/>
    <lineage>
        <taxon>Bacteria</taxon>
        <taxon>Bacillati</taxon>
        <taxon>Bacillota</taxon>
        <taxon>Bacilli</taxon>
        <taxon>Bacillales</taxon>
        <taxon>Bacillaceae</taxon>
        <taxon>Evansella</taxon>
    </lineage>
</organism>
<keyword evidence="2 4" id="KW-0378">Hydrolase</keyword>
<reference evidence="8" key="1">
    <citation type="submission" date="2016-10" db="EMBL/GenBank/DDBJ databases">
        <authorList>
            <person name="Varghese N."/>
            <person name="Submissions S."/>
        </authorList>
    </citation>
    <scope>NUCLEOTIDE SEQUENCE [LARGE SCALE GENOMIC DNA]</scope>
    <source>
        <strain evidence="8">SP</strain>
    </source>
</reference>
<dbReference type="InterPro" id="IPR031330">
    <property type="entry name" value="Gly_Hdrlase_35_cat"/>
</dbReference>
<evidence type="ECO:0000313" key="7">
    <source>
        <dbReference type="EMBL" id="SDY21492.1"/>
    </source>
</evidence>
<dbReference type="EMBL" id="FNPI01000001">
    <property type="protein sequence ID" value="SDY21492.1"/>
    <property type="molecule type" value="Genomic_DNA"/>
</dbReference>
<dbReference type="PROSITE" id="PS01182">
    <property type="entry name" value="GLYCOSYL_HYDROL_F35"/>
    <property type="match status" value="1"/>
</dbReference>
<evidence type="ECO:0000256" key="5">
    <source>
        <dbReference type="RuleBase" id="RU003679"/>
    </source>
</evidence>
<comment type="catalytic activity">
    <reaction evidence="4">
        <text>Hydrolysis of terminal non-reducing beta-D-galactose residues in beta-D-galactosides.</text>
        <dbReference type="EC" id="3.2.1.23"/>
    </reaction>
</comment>
<dbReference type="GO" id="GO:0004565">
    <property type="term" value="F:beta-galactosidase activity"/>
    <property type="evidence" value="ECO:0007669"/>
    <property type="project" value="UniProtKB-EC"/>
</dbReference>
<feature type="domain" description="Glycoside hydrolase 35 catalytic" evidence="6">
    <location>
        <begin position="257"/>
        <end position="390"/>
    </location>
</feature>
<dbReference type="PANTHER" id="PTHR23421">
    <property type="entry name" value="BETA-GALACTOSIDASE RELATED"/>
    <property type="match status" value="1"/>
</dbReference>